<sequence>MHRQVSGNTSLRKLFKSFMFFCLLSPSILYATGKKDEIAFVGASITAGAGELLNFNEPSSHYFELIRYDNSFSVSNQSPVGNSLGLLNIIKSPVDKLAEQIKKAVQRAPKMIITIDGLFWVVYKSEKDALQRLEKALTHMTQAKQNFVISLLPVVSVPLFGKYYSVSSKTINDVNKRLKEWSQDQNKKHPNQGQVLLLDLTSYFGKEPGVNCGRTLGKKTRKEVMPEGQIHPTKFGHLCLTGRLLEELSQSKLSQFNLIASHFNSTKLLDLPEEPSQSKPSQLDLKDILAITKNIAKKFLHTQHDEH</sequence>
<evidence type="ECO:0000313" key="3">
    <source>
        <dbReference type="Proteomes" id="UP001549366"/>
    </source>
</evidence>
<accession>A0ABV2SNN4</accession>
<feature type="chain" id="PRO_5046868784" description="SGNH hydrolase-type esterase domain-containing protein" evidence="1">
    <location>
        <begin position="32"/>
        <end position="307"/>
    </location>
</feature>
<dbReference type="RefSeq" id="WP_354008995.1">
    <property type="nucleotide sequence ID" value="NZ_JBEWTA010000001.1"/>
</dbReference>
<evidence type="ECO:0000313" key="2">
    <source>
        <dbReference type="EMBL" id="MET4758959.1"/>
    </source>
</evidence>
<comment type="caution">
    <text evidence="2">The sequence shown here is derived from an EMBL/GenBank/DDBJ whole genome shotgun (WGS) entry which is preliminary data.</text>
</comment>
<organism evidence="2 3">
    <name type="scientific">Endozoicomonas lisbonensis</name>
    <dbReference type="NCBI Taxonomy" id="3120522"/>
    <lineage>
        <taxon>Bacteria</taxon>
        <taxon>Pseudomonadati</taxon>
        <taxon>Pseudomonadota</taxon>
        <taxon>Gammaproteobacteria</taxon>
        <taxon>Oceanospirillales</taxon>
        <taxon>Endozoicomonadaceae</taxon>
        <taxon>Endozoicomonas</taxon>
    </lineage>
</organism>
<name>A0ABV2SNN4_9GAMM</name>
<evidence type="ECO:0008006" key="4">
    <source>
        <dbReference type="Google" id="ProtNLM"/>
    </source>
</evidence>
<dbReference type="Gene3D" id="3.40.50.1110">
    <property type="entry name" value="SGNH hydrolase"/>
    <property type="match status" value="1"/>
</dbReference>
<evidence type="ECO:0000256" key="1">
    <source>
        <dbReference type="SAM" id="SignalP"/>
    </source>
</evidence>
<dbReference type="InterPro" id="IPR036514">
    <property type="entry name" value="SGNH_hydro_sf"/>
</dbReference>
<protein>
    <recommendedName>
        <fullName evidence="4">SGNH hydrolase-type esterase domain-containing protein</fullName>
    </recommendedName>
</protein>
<proteinExistence type="predicted"/>
<keyword evidence="1" id="KW-0732">Signal</keyword>
<reference evidence="2 3" key="1">
    <citation type="submission" date="2024-06" db="EMBL/GenBank/DDBJ databases">
        <title>Genomic Encyclopedia of Type Strains, Phase V (KMG-V): Genome sequencing to study the core and pangenomes of soil and plant-associated prokaryotes.</title>
        <authorList>
            <person name="Whitman W."/>
        </authorList>
    </citation>
    <scope>NUCLEOTIDE SEQUENCE [LARGE SCALE GENOMIC DNA]</scope>
    <source>
        <strain evidence="2 3">NE40</strain>
    </source>
</reference>
<gene>
    <name evidence="2" type="ORF">V5J35_004151</name>
</gene>
<feature type="signal peptide" evidence="1">
    <location>
        <begin position="1"/>
        <end position="31"/>
    </location>
</feature>
<dbReference type="CDD" id="cd00229">
    <property type="entry name" value="SGNH_hydrolase"/>
    <property type="match status" value="1"/>
</dbReference>
<dbReference type="Proteomes" id="UP001549366">
    <property type="component" value="Unassembled WGS sequence"/>
</dbReference>
<keyword evidence="3" id="KW-1185">Reference proteome</keyword>
<dbReference type="EMBL" id="JBEWTB010000002">
    <property type="protein sequence ID" value="MET4758959.1"/>
    <property type="molecule type" value="Genomic_DNA"/>
</dbReference>
<dbReference type="SUPFAM" id="SSF52266">
    <property type="entry name" value="SGNH hydrolase"/>
    <property type="match status" value="1"/>
</dbReference>